<dbReference type="NCBIfam" id="TIGR02937">
    <property type="entry name" value="sigma70-ECF"/>
    <property type="match status" value="1"/>
</dbReference>
<name>A0ABS5J9X3_9BACT</name>
<dbReference type="SMART" id="SM00421">
    <property type="entry name" value="HTH_LUXR"/>
    <property type="match status" value="1"/>
</dbReference>
<keyword evidence="4" id="KW-0804">Transcription</keyword>
<evidence type="ECO:0000256" key="3">
    <source>
        <dbReference type="ARBA" id="ARBA00023082"/>
    </source>
</evidence>
<dbReference type="InterPro" id="IPR007627">
    <property type="entry name" value="RNA_pol_sigma70_r2"/>
</dbReference>
<evidence type="ECO:0000256" key="4">
    <source>
        <dbReference type="ARBA" id="ARBA00023163"/>
    </source>
</evidence>
<keyword evidence="3" id="KW-0731">Sigma factor</keyword>
<dbReference type="PANTHER" id="PTHR43133">
    <property type="entry name" value="RNA POLYMERASE ECF-TYPE SIGMA FACTO"/>
    <property type="match status" value="1"/>
</dbReference>
<keyword evidence="2" id="KW-0805">Transcription regulation</keyword>
<protein>
    <submittedName>
        <fullName evidence="6">RNA polymerase sigma-70 factor</fullName>
    </submittedName>
</protein>
<dbReference type="Proteomes" id="UP000676386">
    <property type="component" value="Unassembled WGS sequence"/>
</dbReference>
<organism evidence="6 7">
    <name type="scientific">Chitinophaga hostae</name>
    <dbReference type="NCBI Taxonomy" id="2831022"/>
    <lineage>
        <taxon>Bacteria</taxon>
        <taxon>Pseudomonadati</taxon>
        <taxon>Bacteroidota</taxon>
        <taxon>Chitinophagia</taxon>
        <taxon>Chitinophagales</taxon>
        <taxon>Chitinophagaceae</taxon>
        <taxon>Chitinophaga</taxon>
    </lineage>
</organism>
<dbReference type="RefSeq" id="WP_211977178.1">
    <property type="nucleotide sequence ID" value="NZ_CBFHAM010000018.1"/>
</dbReference>
<dbReference type="InterPro" id="IPR036388">
    <property type="entry name" value="WH-like_DNA-bd_sf"/>
</dbReference>
<dbReference type="NCBIfam" id="TIGR02985">
    <property type="entry name" value="Sig70_bacteroi1"/>
    <property type="match status" value="1"/>
</dbReference>
<dbReference type="InterPro" id="IPR014284">
    <property type="entry name" value="RNA_pol_sigma-70_dom"/>
</dbReference>
<dbReference type="Gene3D" id="1.10.10.10">
    <property type="entry name" value="Winged helix-like DNA-binding domain superfamily/Winged helix DNA-binding domain"/>
    <property type="match status" value="1"/>
</dbReference>
<feature type="domain" description="HTH luxR-type" evidence="5">
    <location>
        <begin position="144"/>
        <end position="171"/>
    </location>
</feature>
<dbReference type="InterPro" id="IPR014327">
    <property type="entry name" value="RNA_pol_sigma70_bacteroid"/>
</dbReference>
<proteinExistence type="inferred from homology"/>
<evidence type="ECO:0000256" key="2">
    <source>
        <dbReference type="ARBA" id="ARBA00023015"/>
    </source>
</evidence>
<dbReference type="EMBL" id="JAGTXB010000027">
    <property type="protein sequence ID" value="MBS0032018.1"/>
    <property type="molecule type" value="Genomic_DNA"/>
</dbReference>
<evidence type="ECO:0000313" key="6">
    <source>
        <dbReference type="EMBL" id="MBS0032018.1"/>
    </source>
</evidence>
<dbReference type="InterPro" id="IPR013324">
    <property type="entry name" value="RNA_pol_sigma_r3/r4-like"/>
</dbReference>
<accession>A0ABS5J9X3</accession>
<keyword evidence="7" id="KW-1185">Reference proteome</keyword>
<dbReference type="PROSITE" id="PS00622">
    <property type="entry name" value="HTH_LUXR_1"/>
    <property type="match status" value="1"/>
</dbReference>
<dbReference type="InterPro" id="IPR013325">
    <property type="entry name" value="RNA_pol_sigma_r2"/>
</dbReference>
<dbReference type="Pfam" id="PF04542">
    <property type="entry name" value="Sigma70_r2"/>
    <property type="match status" value="1"/>
</dbReference>
<dbReference type="InterPro" id="IPR039425">
    <property type="entry name" value="RNA_pol_sigma-70-like"/>
</dbReference>
<gene>
    <name evidence="6" type="ORF">KE626_32095</name>
</gene>
<dbReference type="InterPro" id="IPR000792">
    <property type="entry name" value="Tscrpt_reg_LuxR_C"/>
</dbReference>
<evidence type="ECO:0000259" key="5">
    <source>
        <dbReference type="PROSITE" id="PS00622"/>
    </source>
</evidence>
<reference evidence="6 7" key="1">
    <citation type="submission" date="2021-04" db="EMBL/GenBank/DDBJ databases">
        <title>Chitinophaga sp. nov., isolated from the rhizosphere soil.</title>
        <authorList>
            <person name="He S."/>
        </authorList>
    </citation>
    <scope>NUCLEOTIDE SEQUENCE [LARGE SCALE GENOMIC DNA]</scope>
    <source>
        <strain evidence="6 7">2R12</strain>
    </source>
</reference>
<sequence length="190" mass="22480">MPGIDIQAMWDTVYRTDDQQSFRNLFNHFYTGLVRFATDLSISREAAEEIVSDVFVQLWKNRKQDDPIVHIKTYLFTAVRNRCYNHHRDQYKHQWLELEEEEAPLTGDVHPQLEWKEMQLWLDKAIGTLSPQGRTIFRLVREEGFKYKEVAAILEISPRTVETQLVRATSRLRQALQHYGHGLDQKIPAR</sequence>
<dbReference type="InterPro" id="IPR013249">
    <property type="entry name" value="RNA_pol_sigma70_r4_t2"/>
</dbReference>
<dbReference type="Pfam" id="PF08281">
    <property type="entry name" value="Sigma70_r4_2"/>
    <property type="match status" value="1"/>
</dbReference>
<dbReference type="CDD" id="cd06171">
    <property type="entry name" value="Sigma70_r4"/>
    <property type="match status" value="1"/>
</dbReference>
<dbReference type="PANTHER" id="PTHR43133:SF46">
    <property type="entry name" value="RNA POLYMERASE SIGMA-70 FACTOR ECF SUBFAMILY"/>
    <property type="match status" value="1"/>
</dbReference>
<dbReference type="SUPFAM" id="SSF88946">
    <property type="entry name" value="Sigma2 domain of RNA polymerase sigma factors"/>
    <property type="match status" value="1"/>
</dbReference>
<evidence type="ECO:0000313" key="7">
    <source>
        <dbReference type="Proteomes" id="UP000676386"/>
    </source>
</evidence>
<dbReference type="Gene3D" id="1.10.1740.10">
    <property type="match status" value="1"/>
</dbReference>
<comment type="similarity">
    <text evidence="1">Belongs to the sigma-70 factor family. ECF subfamily.</text>
</comment>
<comment type="caution">
    <text evidence="6">The sequence shown here is derived from an EMBL/GenBank/DDBJ whole genome shotgun (WGS) entry which is preliminary data.</text>
</comment>
<evidence type="ECO:0000256" key="1">
    <source>
        <dbReference type="ARBA" id="ARBA00010641"/>
    </source>
</evidence>
<dbReference type="SUPFAM" id="SSF88659">
    <property type="entry name" value="Sigma3 and sigma4 domains of RNA polymerase sigma factors"/>
    <property type="match status" value="1"/>
</dbReference>